<gene>
    <name evidence="2" type="ORF">ITP53_05810</name>
</gene>
<dbReference type="GO" id="GO:0016491">
    <property type="term" value="F:oxidoreductase activity"/>
    <property type="evidence" value="ECO:0007669"/>
    <property type="project" value="InterPro"/>
</dbReference>
<dbReference type="InterPro" id="IPR013154">
    <property type="entry name" value="ADH-like_N"/>
</dbReference>
<reference evidence="2" key="1">
    <citation type="submission" date="2020-11" db="EMBL/GenBank/DDBJ databases">
        <title>Whole-genome analyses of Nonomuraea sp. K274.</title>
        <authorList>
            <person name="Veyisoglu A."/>
        </authorList>
    </citation>
    <scope>NUCLEOTIDE SEQUENCE</scope>
    <source>
        <strain evidence="2">K274</strain>
    </source>
</reference>
<dbReference type="InterPro" id="IPR011032">
    <property type="entry name" value="GroES-like_sf"/>
</dbReference>
<dbReference type="SUPFAM" id="SSF50129">
    <property type="entry name" value="GroES-like"/>
    <property type="match status" value="1"/>
</dbReference>
<keyword evidence="3" id="KW-1185">Reference proteome</keyword>
<name>A0A931A5T2_9ACTN</name>
<organism evidence="2 3">
    <name type="scientific">Nonomuraea cypriaca</name>
    <dbReference type="NCBI Taxonomy" id="1187855"/>
    <lineage>
        <taxon>Bacteria</taxon>
        <taxon>Bacillati</taxon>
        <taxon>Actinomycetota</taxon>
        <taxon>Actinomycetes</taxon>
        <taxon>Streptosporangiales</taxon>
        <taxon>Streptosporangiaceae</taxon>
        <taxon>Nonomuraea</taxon>
    </lineage>
</organism>
<protein>
    <submittedName>
        <fullName evidence="2">Zinc-binding dehydrogenase</fullName>
    </submittedName>
</protein>
<dbReference type="PANTHER" id="PTHR11695">
    <property type="entry name" value="ALCOHOL DEHYDROGENASE RELATED"/>
    <property type="match status" value="1"/>
</dbReference>
<dbReference type="Proteomes" id="UP000605361">
    <property type="component" value="Unassembled WGS sequence"/>
</dbReference>
<dbReference type="SUPFAM" id="SSF51735">
    <property type="entry name" value="NAD(P)-binding Rossmann-fold domains"/>
    <property type="match status" value="1"/>
</dbReference>
<comment type="caution">
    <text evidence="2">The sequence shown here is derived from an EMBL/GenBank/DDBJ whole genome shotgun (WGS) entry which is preliminary data.</text>
</comment>
<dbReference type="Gene3D" id="3.40.50.720">
    <property type="entry name" value="NAD(P)-binding Rossmann-like Domain"/>
    <property type="match status" value="1"/>
</dbReference>
<dbReference type="Gene3D" id="3.90.180.10">
    <property type="entry name" value="Medium-chain alcohol dehydrogenases, catalytic domain"/>
    <property type="match status" value="1"/>
</dbReference>
<accession>A0A931A5T2</accession>
<dbReference type="EMBL" id="JADOGI010000011">
    <property type="protein sequence ID" value="MBF8185259.1"/>
    <property type="molecule type" value="Genomic_DNA"/>
</dbReference>
<sequence length="312" mass="32222">MRAVITDPTAASRLRLSEAPQPEPAPNQALIRVEAFSLNAGEVRTALESTDSYVPGWDFAGVVEEAAVDGGTAPKGARVYGFVPQGAWAEYVVAGATMITEIPDTVTSVQAAALPVAAVTALAALEQAGTLLGRKVLITGAAGGVGRFACQLASLAGAEVFAVSRRPSLPGQLRADGIATPTVFQGIEAAKEAGRYDVILDGVGGDSLATALTALAPGGVCVTFGNGSRTLTSFHPGDFYHTPGARLQGLWLGNFMMAGTDCGPMLRRLVELVRQERLRPPLDAIVPWTSVGEAAELLSQQGVDGKIVVTVD</sequence>
<proteinExistence type="predicted"/>
<evidence type="ECO:0000259" key="1">
    <source>
        <dbReference type="SMART" id="SM00829"/>
    </source>
</evidence>
<dbReference type="InterPro" id="IPR020843">
    <property type="entry name" value="ER"/>
</dbReference>
<dbReference type="InterPro" id="IPR050700">
    <property type="entry name" value="YIM1/Zinc_Alcohol_DH_Fams"/>
</dbReference>
<dbReference type="InterPro" id="IPR036291">
    <property type="entry name" value="NAD(P)-bd_dom_sf"/>
</dbReference>
<dbReference type="RefSeq" id="WP_195894244.1">
    <property type="nucleotide sequence ID" value="NZ_JADOGI010000011.1"/>
</dbReference>
<dbReference type="Pfam" id="PF13602">
    <property type="entry name" value="ADH_zinc_N_2"/>
    <property type="match status" value="1"/>
</dbReference>
<feature type="domain" description="Enoyl reductase (ER)" evidence="1">
    <location>
        <begin position="9"/>
        <end position="309"/>
    </location>
</feature>
<dbReference type="SMART" id="SM00829">
    <property type="entry name" value="PKS_ER"/>
    <property type="match status" value="1"/>
</dbReference>
<dbReference type="Pfam" id="PF08240">
    <property type="entry name" value="ADH_N"/>
    <property type="match status" value="1"/>
</dbReference>
<evidence type="ECO:0000313" key="3">
    <source>
        <dbReference type="Proteomes" id="UP000605361"/>
    </source>
</evidence>
<dbReference type="AlphaFoldDB" id="A0A931A5T2"/>
<dbReference type="PANTHER" id="PTHR11695:SF294">
    <property type="entry name" value="RETICULON-4-INTERACTING PROTEIN 1, MITOCHONDRIAL"/>
    <property type="match status" value="1"/>
</dbReference>
<evidence type="ECO:0000313" key="2">
    <source>
        <dbReference type="EMBL" id="MBF8185259.1"/>
    </source>
</evidence>